<dbReference type="SUPFAM" id="SSF52266">
    <property type="entry name" value="SGNH hydrolase"/>
    <property type="match status" value="1"/>
</dbReference>
<evidence type="ECO:0008006" key="4">
    <source>
        <dbReference type="Google" id="ProtNLM"/>
    </source>
</evidence>
<keyword evidence="1" id="KW-1133">Transmembrane helix</keyword>
<organism evidence="2 3">
    <name type="scientific">Stutzerimonas stutzeri RCH2</name>
    <dbReference type="NCBI Taxonomy" id="644801"/>
    <lineage>
        <taxon>Bacteria</taxon>
        <taxon>Pseudomonadati</taxon>
        <taxon>Pseudomonadota</taxon>
        <taxon>Gammaproteobacteria</taxon>
        <taxon>Pseudomonadales</taxon>
        <taxon>Pseudomonadaceae</taxon>
        <taxon>Stutzerimonas</taxon>
    </lineage>
</organism>
<dbReference type="STRING" id="644801.Psest_2886"/>
<name>L0GPS8_STUST</name>
<keyword evidence="1" id="KW-0812">Transmembrane</keyword>
<accession>L0GPS8</accession>
<feature type="transmembrane region" description="Helical" evidence="1">
    <location>
        <begin position="21"/>
        <end position="43"/>
    </location>
</feature>
<evidence type="ECO:0000313" key="3">
    <source>
        <dbReference type="Proteomes" id="UP000010820"/>
    </source>
</evidence>
<dbReference type="Proteomes" id="UP000010820">
    <property type="component" value="Chromosome"/>
</dbReference>
<reference evidence="2 3" key="1">
    <citation type="submission" date="2011-10" db="EMBL/GenBank/DDBJ databases">
        <title>Complete sequence of chromosome of Pseudomonas stutzeri RCH2.</title>
        <authorList>
            <consortium name="US DOE Joint Genome Institute"/>
            <person name="Lucas S."/>
            <person name="Han J."/>
            <person name="Lapidus A."/>
            <person name="Cheng J.-F."/>
            <person name="Goodwin L."/>
            <person name="Pitluck S."/>
            <person name="Peters L."/>
            <person name="Ovchinnikova G."/>
            <person name="Zeytun A."/>
            <person name="Lu M."/>
            <person name="Detter J.C."/>
            <person name="Han C."/>
            <person name="Tapia R."/>
            <person name="Land M."/>
            <person name="Hauser L."/>
            <person name="Kyrpides N."/>
            <person name="Ivanova N."/>
            <person name="Pagani I."/>
            <person name="Chakraborty R."/>
            <person name="Arkin A."/>
            <person name="Dehal P."/>
            <person name="Wall J."/>
            <person name="Hazen T."/>
            <person name="Woyke T."/>
        </authorList>
    </citation>
    <scope>NUCLEOTIDE SEQUENCE [LARGE SCALE GENOMIC DNA]</scope>
    <source>
        <strain evidence="2 3">RCH2</strain>
    </source>
</reference>
<dbReference type="PATRIC" id="fig|644801.3.peg.2817"/>
<evidence type="ECO:0000313" key="2">
    <source>
        <dbReference type="EMBL" id="AGA87390.1"/>
    </source>
</evidence>
<dbReference type="eggNOG" id="ENOG5032XX3">
    <property type="taxonomic scope" value="Bacteria"/>
</dbReference>
<evidence type="ECO:0000256" key="1">
    <source>
        <dbReference type="SAM" id="Phobius"/>
    </source>
</evidence>
<dbReference type="AlphaFoldDB" id="L0GPS8"/>
<sequence length="348" mass="38610">MARSVDTCPDEAEQRPVRAGYLLGMFAGLIGMLGGFAALLAWLNHTDNLPPPAFSNSLCVDEKLHFLRHNPIDDPNLLVIGSSVAWRHVDGDVLVKQAPGVRPLNGAFCGLHANQSTYVADWLLDREPTIRQVVMIVDPLDFAGCWKAPDAVFDREHADQYVYQQASRWGYYMRFFSPRSLLRNAKTVKAQRANEIEWDPLVFTRHGDGPLEPRGDRGLFYGKPDPLDNSCFAALGKLSDRLQAEQRQLLVVSTPLHPQWKAKVDADGSFLARFDEKLTAAIAGDGGAQYWNADREWVAPPAAFVDAIHLRWSAVERFSEALAKQLRESEQARLGESVLAGSSTFGAP</sequence>
<dbReference type="RefSeq" id="WP_015277639.1">
    <property type="nucleotide sequence ID" value="NC_019936.1"/>
</dbReference>
<dbReference type="HOGENOM" id="CLU_836428_0_0_6"/>
<dbReference type="EMBL" id="CP003071">
    <property type="protein sequence ID" value="AGA87390.1"/>
    <property type="molecule type" value="Genomic_DNA"/>
</dbReference>
<protein>
    <recommendedName>
        <fullName evidence="4">SGNH/GDSL hydrolase family protein</fullName>
    </recommendedName>
</protein>
<proteinExistence type="predicted"/>
<keyword evidence="1" id="KW-0472">Membrane</keyword>
<dbReference type="KEGG" id="psh:Psest_2886"/>
<gene>
    <name evidence="2" type="ORF">Psest_2886</name>
</gene>